<accession>A0A375H134</accession>
<dbReference type="Proteomes" id="UP000255168">
    <property type="component" value="Chromosome I"/>
</dbReference>
<gene>
    <name evidence="1" type="ORF">CBM2607_10538</name>
</gene>
<dbReference type="EMBL" id="LT984806">
    <property type="protein sequence ID" value="SPD45601.1"/>
    <property type="molecule type" value="Genomic_DNA"/>
</dbReference>
<reference evidence="1 2" key="1">
    <citation type="submission" date="2018-01" db="EMBL/GenBank/DDBJ databases">
        <authorList>
            <person name="Clerissi C."/>
        </authorList>
    </citation>
    <scope>NUCLEOTIDE SEQUENCE [LARGE SCALE GENOMIC DNA]</scope>
    <source>
        <strain evidence="1">Cupriavidus taiwanensis STM 6160</strain>
    </source>
</reference>
<evidence type="ECO:0000313" key="2">
    <source>
        <dbReference type="Proteomes" id="UP000255168"/>
    </source>
</evidence>
<name>A0A375H134_9BURK</name>
<organism evidence="1 2">
    <name type="scientific">Cupriavidus neocaledonicus</name>
    <dbReference type="NCBI Taxonomy" id="1040979"/>
    <lineage>
        <taxon>Bacteria</taxon>
        <taxon>Pseudomonadati</taxon>
        <taxon>Pseudomonadota</taxon>
        <taxon>Betaproteobacteria</taxon>
        <taxon>Burkholderiales</taxon>
        <taxon>Burkholderiaceae</taxon>
        <taxon>Cupriavidus</taxon>
    </lineage>
</organism>
<proteinExistence type="predicted"/>
<sequence>MQSDDGDLRLGMLIDKLIAFRATLSEADKYLSGIDKPTVDLLVSDLTHNSPAAITIRATPHANVLNPQTGLFSYLADLINDINDGRYEAASASHLFLERLGDLCLGVGDKLTQMWLSRGKERVATVTPQTRTQLQSLLSRTYSTYGHVKGKVERYNSHGDVKYFYVYSLLGSRVKCAFPDDLRELAAQAVEKSVDVSGLLKYREGEYFPHEVQVQAIEILPADNQLSTLSSLSGVAPDATGEKTSIEFIRDRRNGWH</sequence>
<dbReference type="AlphaFoldDB" id="A0A375H134"/>
<evidence type="ECO:0000313" key="1">
    <source>
        <dbReference type="EMBL" id="SPD45601.1"/>
    </source>
</evidence>
<protein>
    <submittedName>
        <fullName evidence="1">Uncharacterized protein</fullName>
    </submittedName>
</protein>